<dbReference type="eggNOG" id="COG5340">
    <property type="taxonomic scope" value="Bacteria"/>
</dbReference>
<dbReference type="STRING" id="1079994.SAMN04488565_1790"/>
<dbReference type="AlphaFoldDB" id="A0A1H0ZIH3"/>
<gene>
    <name evidence="1" type="ORF">SAMN04488565_1790</name>
</gene>
<evidence type="ECO:0000313" key="1">
    <source>
        <dbReference type="EMBL" id="SDQ27194.1"/>
    </source>
</evidence>
<organism evidence="1 2">
    <name type="scientific">Leucobacter chromiiresistens</name>
    <dbReference type="NCBI Taxonomy" id="1079994"/>
    <lineage>
        <taxon>Bacteria</taxon>
        <taxon>Bacillati</taxon>
        <taxon>Actinomycetota</taxon>
        <taxon>Actinomycetes</taxon>
        <taxon>Micrococcales</taxon>
        <taxon>Microbacteriaceae</taxon>
        <taxon>Leucobacter</taxon>
    </lineage>
</organism>
<accession>A0A1H0ZIH3</accession>
<protein>
    <submittedName>
        <fullName evidence="1">Transcriptional regulator, AbiEi antitoxin, Type IV TA system</fullName>
    </submittedName>
</protein>
<name>A0A1H0ZIH3_9MICO</name>
<dbReference type="EMBL" id="FNKB01000001">
    <property type="protein sequence ID" value="SDQ27194.1"/>
    <property type="molecule type" value="Genomic_DNA"/>
</dbReference>
<sequence length="367" mass="39664">MCSVRHDATIGGMDVERQLLSAGRELRSSNQLARDGMTSRGLMLAVRNGERVRVRSGWYVSGAFWEGARPEERHLAAIVAAQRATRTELIFSHRSAAVLHGLPAWSDWLTGAGIRRAPDPRQVHLIVSPDRRGGSTPVAFRHRQTVAASDLVHRGGFSTTGPHRTIADLARSEPFVLALACADAELRRTAAARGAVDADAWSDWRADIADRSAGAATRNGVRSLRALEALADPRTDSPLESGARLRLVQLGFAPVPQVEVAAPGGGRYLVDFELAGCGVYVKCDGTSKYFDRGSDVGRSPEAVLLREKQRQNWITSTTGRRMVRLIARDVVSVERLASVLRACSIEVPGAPASELGPAIARFLARTP</sequence>
<dbReference type="Proteomes" id="UP000182690">
    <property type="component" value="Unassembled WGS sequence"/>
</dbReference>
<proteinExistence type="predicted"/>
<reference evidence="1 2" key="1">
    <citation type="submission" date="2016-10" db="EMBL/GenBank/DDBJ databases">
        <authorList>
            <person name="de Groot N.N."/>
        </authorList>
    </citation>
    <scope>NUCLEOTIDE SEQUENCE [LARGE SCALE GENOMIC DNA]</scope>
    <source>
        <strain evidence="1 2">DSM 22788</strain>
    </source>
</reference>
<evidence type="ECO:0000313" key="2">
    <source>
        <dbReference type="Proteomes" id="UP000182690"/>
    </source>
</evidence>